<organism evidence="1 2">
    <name type="scientific">Romanomermis culicivorax</name>
    <name type="common">Nematode worm</name>
    <dbReference type="NCBI Taxonomy" id="13658"/>
    <lineage>
        <taxon>Eukaryota</taxon>
        <taxon>Metazoa</taxon>
        <taxon>Ecdysozoa</taxon>
        <taxon>Nematoda</taxon>
        <taxon>Enoplea</taxon>
        <taxon>Dorylaimia</taxon>
        <taxon>Mermithida</taxon>
        <taxon>Mermithoidea</taxon>
        <taxon>Mermithidae</taxon>
        <taxon>Romanomermis</taxon>
    </lineage>
</organism>
<keyword evidence="1" id="KW-1185">Reference proteome</keyword>
<evidence type="ECO:0000313" key="2">
    <source>
        <dbReference type="WBParaSite" id="nRc.2.0.1.t31959-RA"/>
    </source>
</evidence>
<reference evidence="2" key="1">
    <citation type="submission" date="2022-11" db="UniProtKB">
        <authorList>
            <consortium name="WormBaseParasite"/>
        </authorList>
    </citation>
    <scope>IDENTIFICATION</scope>
</reference>
<name>A0A915K0X6_ROMCU</name>
<proteinExistence type="predicted"/>
<evidence type="ECO:0000313" key="1">
    <source>
        <dbReference type="Proteomes" id="UP000887565"/>
    </source>
</evidence>
<dbReference type="AlphaFoldDB" id="A0A915K0X6"/>
<sequence length="153" mass="17940">MYVKFTLWQKGDNKTNGKEETKDMKRSSDTSVKEWVEAMIKLERPVDFKEDIQPLPIMNIPLHKVRNCHSYVESWAEQNITALSFPTNVEERVGHQDQIKNLKTANTNQSSHSYMTIYLDLRSLLQKPEYQDVKKYLRNITIHNISKITDKVG</sequence>
<protein>
    <submittedName>
        <fullName evidence="2">Uncharacterized protein</fullName>
    </submittedName>
</protein>
<dbReference type="Proteomes" id="UP000887565">
    <property type="component" value="Unplaced"/>
</dbReference>
<accession>A0A915K0X6</accession>
<dbReference type="WBParaSite" id="nRc.2.0.1.t31959-RA">
    <property type="protein sequence ID" value="nRc.2.0.1.t31959-RA"/>
    <property type="gene ID" value="nRc.2.0.1.g31959"/>
</dbReference>